<evidence type="ECO:0000313" key="25">
    <source>
        <dbReference type="Proteomes" id="UP000460881"/>
    </source>
</evidence>
<reference evidence="18 19" key="2">
    <citation type="submission" date="2018-08" db="EMBL/GenBank/DDBJ databases">
        <title>A genome reference for cultivated species of the human gut microbiota.</title>
        <authorList>
            <person name="Zou Y."/>
            <person name="Xue W."/>
            <person name="Luo G."/>
        </authorList>
    </citation>
    <scope>NUCLEOTIDE SEQUENCE [LARGE SCALE GENOMIC DNA]</scope>
    <source>
        <strain evidence="16 20">AF11-12</strain>
        <strain evidence="15 19">TF06-45A</strain>
        <strain evidence="14 18">TF08-4AC</strain>
    </source>
</reference>
<evidence type="ECO:0000313" key="28">
    <source>
        <dbReference type="Proteomes" id="UP000467387"/>
    </source>
</evidence>
<dbReference type="Proteomes" id="UP000460333">
    <property type="component" value="Unassembled WGS sequence"/>
</dbReference>
<dbReference type="Proteomes" id="UP000461165">
    <property type="component" value="Unassembled WGS sequence"/>
</dbReference>
<dbReference type="Proteomes" id="UP000638311">
    <property type="component" value="Unassembled WGS sequence"/>
</dbReference>
<reference evidence="21 22" key="3">
    <citation type="journal article" date="2019" name="Nat. Med.">
        <title>A library of human gut bacterial isolates paired with longitudinal multiomics data enables mechanistic microbiome research.</title>
        <authorList>
            <person name="Poyet M."/>
            <person name="Groussin M."/>
            <person name="Gibbons S.M."/>
            <person name="Avila-Pacheco J."/>
            <person name="Jiang X."/>
            <person name="Kearney S.M."/>
            <person name="Perrotta A.R."/>
            <person name="Berdy B."/>
            <person name="Zhao S."/>
            <person name="Lieberman T.D."/>
            <person name="Swanson P.K."/>
            <person name="Smith M."/>
            <person name="Roesemann S."/>
            <person name="Alexander J.E."/>
            <person name="Rich S.A."/>
            <person name="Livny J."/>
            <person name="Vlamakis H."/>
            <person name="Clish C."/>
            <person name="Bullock K."/>
            <person name="Deik A."/>
            <person name="Scott J."/>
            <person name="Pierce K.A."/>
            <person name="Xavier R.J."/>
            <person name="Alm E.J."/>
        </authorList>
    </citation>
    <scope>NUCLEOTIDE SEQUENCE [LARGE SCALE GENOMIC DNA]</scope>
    <source>
        <strain evidence="6 24">BIOML-A118</strain>
        <strain evidence="5 30">BIOML-A136</strain>
        <strain evidence="4 26">BIOML-A166</strain>
        <strain evidence="3 22">BIOML-A201</strain>
        <strain evidence="2 28">BIOML-A210</strain>
        <strain evidence="1 31">BIOML-A320</strain>
        <strain evidence="10 29">BIOML-A37</strain>
        <strain evidence="11 27">BIOML-A395</strain>
        <strain evidence="12">BIOML-A409</strain>
        <strain evidence="9 25">BIOML-A55</strain>
        <strain evidence="8 21">BIOML-A65</strain>
        <strain evidence="7 23">BIOML-A75</strain>
    </source>
</reference>
<dbReference type="Proteomes" id="UP000478746">
    <property type="component" value="Unassembled WGS sequence"/>
</dbReference>
<evidence type="ECO:0000313" key="6">
    <source>
        <dbReference type="EMBL" id="KAB7236071.1"/>
    </source>
</evidence>
<evidence type="ECO:0000313" key="22">
    <source>
        <dbReference type="Proteomes" id="UP000432196"/>
    </source>
</evidence>
<evidence type="ECO:0000313" key="12">
    <source>
        <dbReference type="EMBL" id="MZU08102.1"/>
    </source>
</evidence>
<evidence type="ECO:0000313" key="17">
    <source>
        <dbReference type="Proteomes" id="UP000257074"/>
    </source>
</evidence>
<dbReference type="Proteomes" id="UP000257074">
    <property type="component" value="Unassembled WGS sequence"/>
</dbReference>
<evidence type="ECO:0000313" key="18">
    <source>
        <dbReference type="Proteomes" id="UP000261186"/>
    </source>
</evidence>
<gene>
    <name evidence="13" type="ORF">CE169_01520</name>
    <name evidence="16" type="ORF">DWV59_00150</name>
    <name evidence="15" type="ORF">DXC63_10970</name>
    <name evidence="14" type="ORF">DXC85_03915</name>
    <name evidence="10" type="ORF">GBB40_02805</name>
    <name evidence="9" type="ORF">GBB63_05805</name>
    <name evidence="7" type="ORF">GBB65_07645</name>
    <name evidence="8" type="ORF">GBB73_05435</name>
    <name evidence="6" type="ORF">GBC43_04930</name>
    <name evidence="5" type="ORF">GBC45_09360</name>
    <name evidence="4" type="ORF">GBC97_06745</name>
    <name evidence="3" type="ORF">GBI83_09370</name>
    <name evidence="2" type="ORF">GBI87_09550</name>
    <name evidence="1" type="ORF">GBK08_06855</name>
    <name evidence="11" type="ORF">GT999_05280</name>
    <name evidence="12" type="ORF">GUA24_03485</name>
</gene>
<dbReference type="Proteomes" id="UP000451234">
    <property type="component" value="Unassembled WGS sequence"/>
</dbReference>
<dbReference type="EMBL" id="WDWL01000013">
    <property type="protein sequence ID" value="KAB7071351.1"/>
    <property type="molecule type" value="Genomic_DNA"/>
</dbReference>
<evidence type="ECO:0000313" key="27">
    <source>
        <dbReference type="Proteomes" id="UP000466472"/>
    </source>
</evidence>
<evidence type="ECO:0000313" key="14">
    <source>
        <dbReference type="EMBL" id="RGL05095.1"/>
    </source>
</evidence>
<dbReference type="EMBL" id="WDRM01000011">
    <property type="protein sequence ID" value="KAB7337816.1"/>
    <property type="molecule type" value="Genomic_DNA"/>
</dbReference>
<evidence type="ECO:0000313" key="16">
    <source>
        <dbReference type="EMBL" id="RGW65940.1"/>
    </source>
</evidence>
<evidence type="ECO:0000313" key="19">
    <source>
        <dbReference type="Proteomes" id="UP000261288"/>
    </source>
</evidence>
<dbReference type="EMBL" id="WEAY01000011">
    <property type="protein sequence ID" value="KAB6837873.1"/>
    <property type="molecule type" value="Genomic_DNA"/>
</dbReference>
<dbReference type="Proteomes" id="UP000468842">
    <property type="component" value="Unassembled WGS sequence"/>
</dbReference>
<dbReference type="AlphaFoldDB" id="A0A2I1J191"/>
<evidence type="ECO:0000313" key="30">
    <source>
        <dbReference type="Proteomes" id="UP000476628"/>
    </source>
</evidence>
<proteinExistence type="predicted"/>
<evidence type="ECO:0000313" key="26">
    <source>
        <dbReference type="Proteomes" id="UP000461165"/>
    </source>
</evidence>
<dbReference type="Proteomes" id="UP000261288">
    <property type="component" value="Unassembled WGS sequence"/>
</dbReference>
<evidence type="ECO:0000313" key="20">
    <source>
        <dbReference type="Proteomes" id="UP000265775"/>
    </source>
</evidence>
<evidence type="ECO:0008006" key="32">
    <source>
        <dbReference type="Google" id="ProtNLM"/>
    </source>
</evidence>
<evidence type="ECO:0000313" key="29">
    <source>
        <dbReference type="Proteomes" id="UP000468842"/>
    </source>
</evidence>
<evidence type="ECO:0000313" key="9">
    <source>
        <dbReference type="EMBL" id="KAB7358871.1"/>
    </source>
</evidence>
<evidence type="ECO:0000313" key="24">
    <source>
        <dbReference type="Proteomes" id="UP000460333"/>
    </source>
</evidence>
<sequence>MRLALIGLPNARQALRTQSEPWPIIACGGNVNGSGSRLTARIIRNNSGDTQDTPVEGRRAMKPAVEVSITSWKKNVVKPGQEYGRVLLMPGTGYNCDRPLLYWSAQALVEAGWRIDRMNVRNASDDLSTVIPVLNQAIDGWVAAARESGAGKAGDSGDGVAADDSATVLADGAAGSPNRDSDTPSGPRLLLIGKSLTTMTYPHVASHYGLPFVLLTPVLHHADFDPSARVIPVPAVGDDIVAESEAPSVAEARAIIRAEQAGQSHAASSRYSGPAPLICAGTADPFYDQARANALTPHVHEYPDANHSIEVPGHWRRSLDYLKEVTASVAQYAATL</sequence>
<dbReference type="Proteomes" id="UP000476628">
    <property type="component" value="Unassembled WGS sequence"/>
</dbReference>
<dbReference type="Proteomes" id="UP000265775">
    <property type="component" value="Unassembled WGS sequence"/>
</dbReference>
<dbReference type="Gene3D" id="3.40.50.1820">
    <property type="entry name" value="alpha/beta hydrolase"/>
    <property type="match status" value="1"/>
</dbReference>
<comment type="caution">
    <text evidence="13">The sequence shown here is derived from an EMBL/GenBank/DDBJ whole genome shotgun (WGS) entry which is preliminary data.</text>
</comment>
<dbReference type="EMBL" id="WDQK01000003">
    <property type="protein sequence ID" value="KAB7396545.1"/>
    <property type="molecule type" value="Genomic_DNA"/>
</dbReference>
<evidence type="ECO:0000313" key="7">
    <source>
        <dbReference type="EMBL" id="KAB7322573.1"/>
    </source>
</evidence>
<dbReference type="Proteomes" id="UP000466472">
    <property type="component" value="Unassembled WGS sequence"/>
</dbReference>
<accession>A0A2I1J191</accession>
<evidence type="ECO:0000313" key="4">
    <source>
        <dbReference type="EMBL" id="KAB7134933.1"/>
    </source>
</evidence>
<evidence type="ECO:0000313" key="5">
    <source>
        <dbReference type="EMBL" id="KAB7202211.1"/>
    </source>
</evidence>
<evidence type="ECO:0000313" key="15">
    <source>
        <dbReference type="EMBL" id="RGL45631.1"/>
    </source>
</evidence>
<evidence type="ECO:0000313" key="3">
    <source>
        <dbReference type="EMBL" id="KAB7071351.1"/>
    </source>
</evidence>
<evidence type="ECO:0000313" key="13">
    <source>
        <dbReference type="EMBL" id="RDX10643.1"/>
    </source>
</evidence>
<dbReference type="Proteomes" id="UP000467387">
    <property type="component" value="Unassembled WGS sequence"/>
</dbReference>
<dbReference type="EMBL" id="WXDR01000003">
    <property type="protein sequence ID" value="MZU08102.1"/>
    <property type="molecule type" value="Genomic_DNA"/>
</dbReference>
<organism evidence="13 17">
    <name type="scientific">Bifidobacterium longum</name>
    <dbReference type="NCBI Taxonomy" id="216816"/>
    <lineage>
        <taxon>Bacteria</taxon>
        <taxon>Bacillati</taxon>
        <taxon>Actinomycetota</taxon>
        <taxon>Actinomycetes</taxon>
        <taxon>Bifidobacteriales</taxon>
        <taxon>Bifidobacteriaceae</taxon>
        <taxon>Bifidobacterium</taxon>
    </lineage>
</organism>
<evidence type="ECO:0000313" key="21">
    <source>
        <dbReference type="Proteomes" id="UP000430971"/>
    </source>
</evidence>
<dbReference type="EMBL" id="WDWU01000015">
    <property type="protein sequence ID" value="KAB7056271.1"/>
    <property type="molecule type" value="Genomic_DNA"/>
</dbReference>
<reference evidence="13 17" key="1">
    <citation type="journal article" date="2017" name="Anaerobe">
        <title>Quantification, isolation and characterization of Bifidobacterium from the vaginal microbiomes of reproductive aged women.</title>
        <authorList>
            <person name="Freitas A.C."/>
            <person name="Hill J.E."/>
        </authorList>
    </citation>
    <scope>NUCLEOTIDE SEQUENCE [LARGE SCALE GENOMIC DNA]</scope>
    <source>
        <strain evidence="13 17">N6D05</strain>
    </source>
</reference>
<dbReference type="EMBL" id="WDRC01000013">
    <property type="protein sequence ID" value="KAB7358871.1"/>
    <property type="molecule type" value="Genomic_DNA"/>
</dbReference>
<evidence type="ECO:0000313" key="8">
    <source>
        <dbReference type="EMBL" id="KAB7337816.1"/>
    </source>
</evidence>
<dbReference type="Proteomes" id="UP000261186">
    <property type="component" value="Unassembled WGS sequence"/>
</dbReference>
<name>A0A2I1J191_BIFLN</name>
<evidence type="ECO:0000313" key="1">
    <source>
        <dbReference type="EMBL" id="KAB6837873.1"/>
    </source>
</evidence>
<dbReference type="EMBL" id="QSRZ01000012">
    <property type="protein sequence ID" value="RGL45631.1"/>
    <property type="molecule type" value="Genomic_DNA"/>
</dbReference>
<evidence type="ECO:0000313" key="23">
    <source>
        <dbReference type="Proteomes" id="UP000451234"/>
    </source>
</evidence>
<dbReference type="Proteomes" id="UP000432196">
    <property type="component" value="Unassembled WGS sequence"/>
</dbReference>
<evidence type="ECO:0000313" key="31">
    <source>
        <dbReference type="Proteomes" id="UP000478746"/>
    </source>
</evidence>
<dbReference type="InterPro" id="IPR029058">
    <property type="entry name" value="AB_hydrolase_fold"/>
</dbReference>
<evidence type="ECO:0000313" key="11">
    <source>
        <dbReference type="EMBL" id="MZR88725.1"/>
    </source>
</evidence>
<dbReference type="EMBL" id="WXEF01000009">
    <property type="protein sequence ID" value="MZR88725.1"/>
    <property type="molecule type" value="Genomic_DNA"/>
</dbReference>
<dbReference type="EMBL" id="WDTJ01000005">
    <property type="protein sequence ID" value="KAB7236071.1"/>
    <property type="molecule type" value="Genomic_DNA"/>
</dbReference>
<dbReference type="EMBL" id="NJNR01000005">
    <property type="protein sequence ID" value="RDX10643.1"/>
    <property type="molecule type" value="Genomic_DNA"/>
</dbReference>
<dbReference type="Proteomes" id="UP000460881">
    <property type="component" value="Unassembled WGS sequence"/>
</dbReference>
<evidence type="ECO:0000313" key="2">
    <source>
        <dbReference type="EMBL" id="KAB7056271.1"/>
    </source>
</evidence>
<dbReference type="EMBL" id="WDVF01000011">
    <property type="protein sequence ID" value="KAB7134933.1"/>
    <property type="molecule type" value="Genomic_DNA"/>
</dbReference>
<dbReference type="SUPFAM" id="SSF53474">
    <property type="entry name" value="alpha/beta-Hydrolases"/>
    <property type="match status" value="1"/>
</dbReference>
<dbReference type="EMBL" id="QSRH01000002">
    <property type="protein sequence ID" value="RGL05095.1"/>
    <property type="molecule type" value="Genomic_DNA"/>
</dbReference>
<evidence type="ECO:0000313" key="10">
    <source>
        <dbReference type="EMBL" id="KAB7396545.1"/>
    </source>
</evidence>
<dbReference type="EMBL" id="QSAR01000001">
    <property type="protein sequence ID" value="RGW65940.1"/>
    <property type="molecule type" value="Genomic_DNA"/>
</dbReference>
<dbReference type="EMBL" id="WDUB01000016">
    <property type="protein sequence ID" value="KAB7202211.1"/>
    <property type="molecule type" value="Genomic_DNA"/>
</dbReference>
<dbReference type="EMBL" id="WDRV01000008">
    <property type="protein sequence ID" value="KAB7322573.1"/>
    <property type="molecule type" value="Genomic_DNA"/>
</dbReference>
<protein>
    <recommendedName>
        <fullName evidence="32">Alpha/beta hydrolase</fullName>
    </recommendedName>
</protein>
<dbReference type="Proteomes" id="UP000430971">
    <property type="component" value="Unassembled WGS sequence"/>
</dbReference>